<dbReference type="GO" id="GO:0003723">
    <property type="term" value="F:RNA binding"/>
    <property type="evidence" value="ECO:0007669"/>
    <property type="project" value="InterPro"/>
</dbReference>
<feature type="region of interest" description="Disordered" evidence="5">
    <location>
        <begin position="104"/>
        <end position="124"/>
    </location>
</feature>
<dbReference type="Proteomes" id="UP000245609">
    <property type="component" value="Unassembled WGS sequence"/>
</dbReference>
<reference evidence="7 8" key="1">
    <citation type="journal article" date="2018" name="MBio">
        <title>Comparative Genomics Reveals the Core Gene Toolbox for the Fungus-Insect Symbiosis.</title>
        <authorList>
            <person name="Wang Y."/>
            <person name="Stata M."/>
            <person name="Wang W."/>
            <person name="Stajich J.E."/>
            <person name="White M.M."/>
            <person name="Moncalvo J.M."/>
        </authorList>
    </citation>
    <scope>NUCLEOTIDE SEQUENCE [LARGE SCALE GENOMIC DNA]</scope>
    <source>
        <strain evidence="7 8">SC-DP-2</strain>
    </source>
</reference>
<sequence>MEKYRAWPREKLLEKISFLENVLKEKTSQSESFIKEKANIEQNQDTKCTTEDVAVNIEIDPFRKKKKNREFDFDNFPKRKIAFKIAYNGIGYFGFTKHGAIDPQSSIKDNKDESSSLKQTDHELGLKRRKDKSLIVDSVDQEILYPTVEGELFRALKQTKLIASEADCQYARCGRTDRGVSAFSQVVSLYVRSCGKWADSQPHLESTEKDNQSFYIDGINNNRPAILPNTADEMPYAKMLNRVLPESIRVLAWSPVENDFDARFSCKSRQYIYIFPKLNLDIEKMNQGAKKYVGTHDFRNFCKLDLGKKLATFDRTIIDAAIEPINFGIANPIQQNPDNSGLSSSSSSSISGFSEWYQFRVRGSAFLWHQVRCMIGVLFLVGQNLESPDVVDEMLDVTSMNGKPEYKMATDYPLILEDCEYEQGLVSWNYYNSPLDLSQIWALHNTLNSRLLETLISSGTSFLLLDKLLKLPVSVDKSESQNKIRQTGSPRTKTKKTHPSSPKKSELDTNTKTQETENIVTMSWDECAKNDIRNPNTNTLLYLGGHRFTHAKKYVKLTQKVRSQPVEIRYENYRKRKSIE</sequence>
<dbReference type="AlphaFoldDB" id="A0A2T9ZD95"/>
<feature type="coiled-coil region" evidence="4">
    <location>
        <begin position="9"/>
        <end position="43"/>
    </location>
</feature>
<dbReference type="GO" id="GO:0031119">
    <property type="term" value="P:tRNA pseudouridine synthesis"/>
    <property type="evidence" value="ECO:0007669"/>
    <property type="project" value="TreeGrafter"/>
</dbReference>
<dbReference type="InterPro" id="IPR001406">
    <property type="entry name" value="PsdUridine_synth_TruA"/>
</dbReference>
<dbReference type="PANTHER" id="PTHR11142">
    <property type="entry name" value="PSEUDOURIDYLATE SYNTHASE"/>
    <property type="match status" value="1"/>
</dbReference>
<feature type="compositionally biased region" description="Basic and acidic residues" evidence="5">
    <location>
        <begin position="108"/>
        <end position="124"/>
    </location>
</feature>
<dbReference type="STRING" id="133381.A0A2T9ZD95"/>
<dbReference type="Gene3D" id="3.30.70.660">
    <property type="entry name" value="Pseudouridine synthase I, catalytic domain, C-terminal subdomain"/>
    <property type="match status" value="1"/>
</dbReference>
<keyword evidence="8" id="KW-1185">Reference proteome</keyword>
<evidence type="ECO:0000256" key="3">
    <source>
        <dbReference type="ARBA" id="ARBA00023235"/>
    </source>
</evidence>
<protein>
    <recommendedName>
        <fullName evidence="6">Pseudouridine synthase I TruA alpha/beta domain-containing protein</fullName>
    </recommendedName>
</protein>
<keyword evidence="3" id="KW-0413">Isomerase</keyword>
<comment type="caution">
    <text evidence="7">The sequence shown here is derived from an EMBL/GenBank/DDBJ whole genome shotgun (WGS) entry which is preliminary data.</text>
</comment>
<feature type="domain" description="Pseudouridine synthase I TruA alpha/beta" evidence="6">
    <location>
        <begin position="289"/>
        <end position="422"/>
    </location>
</feature>
<dbReference type="NCBIfam" id="TIGR00071">
    <property type="entry name" value="hisT_truA"/>
    <property type="match status" value="1"/>
</dbReference>
<evidence type="ECO:0000259" key="6">
    <source>
        <dbReference type="Pfam" id="PF01416"/>
    </source>
</evidence>
<dbReference type="GO" id="GO:0005634">
    <property type="term" value="C:nucleus"/>
    <property type="evidence" value="ECO:0007669"/>
    <property type="project" value="TreeGrafter"/>
</dbReference>
<dbReference type="Gene3D" id="3.30.70.580">
    <property type="entry name" value="Pseudouridine synthase I, catalytic domain, N-terminal subdomain"/>
    <property type="match status" value="1"/>
</dbReference>
<dbReference type="InterPro" id="IPR020103">
    <property type="entry name" value="PsdUridine_synth_cat_dom_sf"/>
</dbReference>
<dbReference type="PANTHER" id="PTHR11142:SF5">
    <property type="entry name" value="TRNA PSEUDOURIDINE(38_39) SYNTHASE"/>
    <property type="match status" value="1"/>
</dbReference>
<evidence type="ECO:0000256" key="2">
    <source>
        <dbReference type="ARBA" id="ARBA00022694"/>
    </source>
</evidence>
<dbReference type="OrthoDB" id="25767at2759"/>
<evidence type="ECO:0000256" key="1">
    <source>
        <dbReference type="ARBA" id="ARBA00009375"/>
    </source>
</evidence>
<name>A0A2T9ZD95_9FUNG</name>
<dbReference type="InterPro" id="IPR020094">
    <property type="entry name" value="TruA/RsuA/RluB/E/F_N"/>
</dbReference>
<evidence type="ECO:0000313" key="7">
    <source>
        <dbReference type="EMBL" id="PVV02559.1"/>
    </source>
</evidence>
<feature type="region of interest" description="Disordered" evidence="5">
    <location>
        <begin position="479"/>
        <end position="514"/>
    </location>
</feature>
<keyword evidence="2" id="KW-0819">tRNA processing</keyword>
<evidence type="ECO:0000256" key="5">
    <source>
        <dbReference type="SAM" id="MobiDB-lite"/>
    </source>
</evidence>
<evidence type="ECO:0000256" key="4">
    <source>
        <dbReference type="SAM" id="Coils"/>
    </source>
</evidence>
<proteinExistence type="inferred from homology"/>
<dbReference type="GO" id="GO:1990481">
    <property type="term" value="P:mRNA pseudouridine synthesis"/>
    <property type="evidence" value="ECO:0007669"/>
    <property type="project" value="TreeGrafter"/>
</dbReference>
<accession>A0A2T9ZD95</accession>
<organism evidence="7 8">
    <name type="scientific">Smittium megazygosporum</name>
    <dbReference type="NCBI Taxonomy" id="133381"/>
    <lineage>
        <taxon>Eukaryota</taxon>
        <taxon>Fungi</taxon>
        <taxon>Fungi incertae sedis</taxon>
        <taxon>Zoopagomycota</taxon>
        <taxon>Kickxellomycotina</taxon>
        <taxon>Harpellomycetes</taxon>
        <taxon>Harpellales</taxon>
        <taxon>Legeriomycetaceae</taxon>
        <taxon>Smittium</taxon>
    </lineage>
</organism>
<comment type="similarity">
    <text evidence="1">Belongs to the tRNA pseudouridine synthase TruA family.</text>
</comment>
<dbReference type="HAMAP" id="MF_00171">
    <property type="entry name" value="TruA"/>
    <property type="match status" value="1"/>
</dbReference>
<dbReference type="GO" id="GO:0009982">
    <property type="term" value="F:pseudouridine synthase activity"/>
    <property type="evidence" value="ECO:0007669"/>
    <property type="project" value="InterPro"/>
</dbReference>
<dbReference type="GO" id="GO:0005737">
    <property type="term" value="C:cytoplasm"/>
    <property type="evidence" value="ECO:0007669"/>
    <property type="project" value="TreeGrafter"/>
</dbReference>
<dbReference type="EMBL" id="MBFS01000416">
    <property type="protein sequence ID" value="PVV02559.1"/>
    <property type="molecule type" value="Genomic_DNA"/>
</dbReference>
<dbReference type="SUPFAM" id="SSF55120">
    <property type="entry name" value="Pseudouridine synthase"/>
    <property type="match status" value="1"/>
</dbReference>
<dbReference type="InterPro" id="IPR020097">
    <property type="entry name" value="PsdUridine_synth_TruA_a/b_dom"/>
</dbReference>
<dbReference type="Pfam" id="PF01416">
    <property type="entry name" value="PseudoU_synth_1"/>
    <property type="match status" value="1"/>
</dbReference>
<gene>
    <name evidence="7" type="ORF">BB560_002984</name>
</gene>
<evidence type="ECO:0000313" key="8">
    <source>
        <dbReference type="Proteomes" id="UP000245609"/>
    </source>
</evidence>
<dbReference type="InterPro" id="IPR020095">
    <property type="entry name" value="PsdUridine_synth_TruA_C"/>
</dbReference>
<keyword evidence="4" id="KW-0175">Coiled coil</keyword>